<dbReference type="BioCyc" id="MHAE859194:G1GR7-334-MONOMER"/>
<name>F6FGU5_MYCHI</name>
<reference evidence="1 2" key="1">
    <citation type="journal article" date="2011" name="J. Bacteriol.">
        <title>Complete genome sequences of two hemotropic Mycoplasmas, Mycoplasma haemofelis strain Ohio2 and Mycoplasma suis strain Illinois.</title>
        <authorList>
            <person name="Messick J.B."/>
            <person name="Santos A.P."/>
            <person name="Guimaraes A.M."/>
        </authorList>
    </citation>
    <scope>NUCLEOTIDE SEQUENCE [LARGE SCALE GENOMIC DNA]</scope>
    <source>
        <strain evidence="1 2">Ohio2</strain>
    </source>
</reference>
<dbReference type="EMBL" id="CP002808">
    <property type="protein sequence ID" value="AEG72618.1"/>
    <property type="molecule type" value="Genomic_DNA"/>
</dbReference>
<reference key="2">
    <citation type="submission" date="2011-05" db="EMBL/GenBank/DDBJ databases">
        <title>The Genome of Mycoplasma haemofelis Strain Ohio2, a pathogenic hemoplasma of the cat.</title>
        <authorList>
            <person name="Santos A.P."/>
            <person name="Guimaraes A.M.S."/>
            <person name="SanMiguel P.J."/>
            <person name="Martin S.W."/>
            <person name="Messick J.B."/>
        </authorList>
    </citation>
    <scope>NUCLEOTIDE SEQUENCE</scope>
    <source>
        <strain>Ohio2</strain>
    </source>
</reference>
<evidence type="ECO:0000313" key="2">
    <source>
        <dbReference type="Proteomes" id="UP000007952"/>
    </source>
</evidence>
<organism evidence="1 2">
    <name type="scientific">Mycoplasma haemofelis (strain Ohio2)</name>
    <dbReference type="NCBI Taxonomy" id="859194"/>
    <lineage>
        <taxon>Bacteria</taxon>
        <taxon>Bacillati</taxon>
        <taxon>Mycoplasmatota</taxon>
        <taxon>Mollicutes</taxon>
        <taxon>Mycoplasmataceae</taxon>
        <taxon>Mycoplasma</taxon>
    </lineage>
</organism>
<accession>F6FGU5</accession>
<gene>
    <name evidence="1" type="ordered locus">MHF_0339</name>
</gene>
<dbReference type="KEGG" id="mhf:MHF_0339"/>
<protein>
    <submittedName>
        <fullName evidence="1">Uncharacterized protein</fullName>
    </submittedName>
</protein>
<dbReference type="HOGENOM" id="CLU_098620_0_0_14"/>
<dbReference type="AlphaFoldDB" id="F6FGU5"/>
<sequence length="219" mass="24364">MNSLALKGAIGAGTATTVAGITALAVGSSKGTPQPISKLLSDHKPDRRLLFSGYQGKENGTHDAWKFVWKKYRNDYLNSRNNPFKLPVVNGTADEAAPENFMNACKGLFEEKVANTESDKYLLVLEYCTRPTLVSDWIWGMGHEMASQSGDAEIWKGLWKTYHEKANNEWKLTQTYSENQAAPQEFKSKCASESEKHSGNPKDTSVLSVFNYCSKVRTN</sequence>
<evidence type="ECO:0000313" key="1">
    <source>
        <dbReference type="EMBL" id="AEG72618.1"/>
    </source>
</evidence>
<dbReference type="Proteomes" id="UP000007952">
    <property type="component" value="Chromosome"/>
</dbReference>
<proteinExistence type="predicted"/>